<dbReference type="InterPro" id="IPR016977">
    <property type="entry name" value="ComGF"/>
</dbReference>
<evidence type="ECO:0000313" key="2">
    <source>
        <dbReference type="EMBL" id="SJZ54229.1"/>
    </source>
</evidence>
<proteinExistence type="predicted"/>
<organism evidence="2 3">
    <name type="scientific">Globicatella sulfidifaciens DSM 15739</name>
    <dbReference type="NCBI Taxonomy" id="1121925"/>
    <lineage>
        <taxon>Bacteria</taxon>
        <taxon>Bacillati</taxon>
        <taxon>Bacillota</taxon>
        <taxon>Bacilli</taxon>
        <taxon>Lactobacillales</taxon>
        <taxon>Aerococcaceae</taxon>
        <taxon>Globicatella</taxon>
    </lineage>
</organism>
<name>A0A1T4LHF6_9LACT</name>
<gene>
    <name evidence="2" type="ORF">SAMN02746011_01081</name>
</gene>
<evidence type="ECO:0000313" key="3">
    <source>
        <dbReference type="Proteomes" id="UP000189941"/>
    </source>
</evidence>
<feature type="transmembrane region" description="Helical" evidence="1">
    <location>
        <begin position="12"/>
        <end position="33"/>
    </location>
</feature>
<dbReference type="RefSeq" id="WP_159443869.1">
    <property type="nucleotide sequence ID" value="NZ_FUWO01000008.1"/>
</dbReference>
<protein>
    <submittedName>
        <fullName evidence="2">Putative Competence protein ComGF</fullName>
    </submittedName>
</protein>
<keyword evidence="1" id="KW-1133">Transmembrane helix</keyword>
<dbReference type="STRING" id="1121925.SAMN02746011_01081"/>
<keyword evidence="1" id="KW-0812">Transmembrane</keyword>
<dbReference type="AlphaFoldDB" id="A0A1T4LHF6"/>
<accession>A0A1T4LHF6</accession>
<evidence type="ECO:0000256" key="1">
    <source>
        <dbReference type="SAM" id="Phobius"/>
    </source>
</evidence>
<sequence>MKSNCSIYNNRGMILIEALISLMVISLMMHGIYQIMNSYQRVRFAQSQELSADGHQFLSLLEAELRQYQVEEVKHNTIKMKNEAGYYQIVLENNKIYKKPGHHPYAYQVQSWELNQKGSWIEVMVTYQNQQKFFGIVKYEE</sequence>
<dbReference type="Pfam" id="PF15980">
    <property type="entry name" value="ComGF"/>
    <property type="match status" value="1"/>
</dbReference>
<keyword evidence="3" id="KW-1185">Reference proteome</keyword>
<dbReference type="EMBL" id="FUWO01000008">
    <property type="protein sequence ID" value="SJZ54229.1"/>
    <property type="molecule type" value="Genomic_DNA"/>
</dbReference>
<dbReference type="Proteomes" id="UP000189941">
    <property type="component" value="Unassembled WGS sequence"/>
</dbReference>
<reference evidence="3" key="1">
    <citation type="submission" date="2017-02" db="EMBL/GenBank/DDBJ databases">
        <authorList>
            <person name="Varghese N."/>
            <person name="Submissions S."/>
        </authorList>
    </citation>
    <scope>NUCLEOTIDE SEQUENCE [LARGE SCALE GENOMIC DNA]</scope>
    <source>
        <strain evidence="3">DSM 15739</strain>
    </source>
</reference>
<dbReference type="OrthoDB" id="2139706at2"/>
<keyword evidence="1" id="KW-0472">Membrane</keyword>